<name>A0A0B1RXI2_OESDE</name>
<dbReference type="OrthoDB" id="10519906at2759"/>
<evidence type="ECO:0000313" key="1">
    <source>
        <dbReference type="EMBL" id="KHJ77394.1"/>
    </source>
</evidence>
<proteinExistence type="predicted"/>
<dbReference type="AlphaFoldDB" id="A0A0B1RXI2"/>
<keyword evidence="2" id="KW-1185">Reference proteome</keyword>
<gene>
    <name evidence="1" type="ORF">OESDEN_22986</name>
</gene>
<evidence type="ECO:0000313" key="2">
    <source>
        <dbReference type="Proteomes" id="UP000053660"/>
    </source>
</evidence>
<sequence>MGKAWSDGELLLAAIQSGQMEIVTALREAGCPILCRHLHALANFYNPSLLDTLNIEPEYASTLVNLELLTELVGQKSWSYLIRLVSAFF</sequence>
<reference evidence="1 2" key="1">
    <citation type="submission" date="2014-03" db="EMBL/GenBank/DDBJ databases">
        <title>Draft genome of the hookworm Oesophagostomum dentatum.</title>
        <authorList>
            <person name="Mitreva M."/>
        </authorList>
    </citation>
    <scope>NUCLEOTIDE SEQUENCE [LARGE SCALE GENOMIC DNA]</scope>
    <source>
        <strain evidence="1 2">OD-Hann</strain>
    </source>
</reference>
<accession>A0A0B1RXI2</accession>
<organism evidence="1 2">
    <name type="scientific">Oesophagostomum dentatum</name>
    <name type="common">Nodular worm</name>
    <dbReference type="NCBI Taxonomy" id="61180"/>
    <lineage>
        <taxon>Eukaryota</taxon>
        <taxon>Metazoa</taxon>
        <taxon>Ecdysozoa</taxon>
        <taxon>Nematoda</taxon>
        <taxon>Chromadorea</taxon>
        <taxon>Rhabditida</taxon>
        <taxon>Rhabditina</taxon>
        <taxon>Rhabditomorpha</taxon>
        <taxon>Strongyloidea</taxon>
        <taxon>Strongylidae</taxon>
        <taxon>Oesophagostomum</taxon>
    </lineage>
</organism>
<protein>
    <recommendedName>
        <fullName evidence="3">Ankyrin repeat protein</fullName>
    </recommendedName>
</protein>
<dbReference type="Proteomes" id="UP000053660">
    <property type="component" value="Unassembled WGS sequence"/>
</dbReference>
<evidence type="ECO:0008006" key="3">
    <source>
        <dbReference type="Google" id="ProtNLM"/>
    </source>
</evidence>
<dbReference type="EMBL" id="KN610806">
    <property type="protein sequence ID" value="KHJ77394.1"/>
    <property type="molecule type" value="Genomic_DNA"/>
</dbReference>